<organism evidence="3 4">
    <name type="scientific">Rhizophagus irregularis</name>
    <dbReference type="NCBI Taxonomy" id="588596"/>
    <lineage>
        <taxon>Eukaryota</taxon>
        <taxon>Fungi</taxon>
        <taxon>Fungi incertae sedis</taxon>
        <taxon>Mucoromycota</taxon>
        <taxon>Glomeromycotina</taxon>
        <taxon>Glomeromycetes</taxon>
        <taxon>Glomerales</taxon>
        <taxon>Glomeraceae</taxon>
        <taxon>Rhizophagus</taxon>
    </lineage>
</organism>
<name>A0A2I1HDB1_9GLOM</name>
<dbReference type="VEuPathDB" id="FungiDB:RhiirA1_456388"/>
<evidence type="ECO:0000313" key="4">
    <source>
        <dbReference type="Proteomes" id="UP000234323"/>
    </source>
</evidence>
<feature type="coiled-coil region" evidence="1">
    <location>
        <begin position="9"/>
        <end position="67"/>
    </location>
</feature>
<dbReference type="Proteomes" id="UP000234323">
    <property type="component" value="Unassembled WGS sequence"/>
</dbReference>
<keyword evidence="4" id="KW-1185">Reference proteome</keyword>
<sequence>MSVSNTAANSTARSELEVLRRRNAELEAELETIDGLSSENFDLKREVAKLREYNEDFKSRLAKMEQDSSVDEQDSLVVDEQLEESVIVVPPSPSGISASTNSDTLTTEDKEMYAFVVEQHKKSISNEIRQRNRETPSVSQNTASDSAVNVSLECDSAPNNANTEATGERKIQQETASCDIKPVNIVNDQESTSRDIKTVNNVNDQESTSRDIKTVNNVNDQESEFTEDKSIVTEFVQGLLQELLSSGSQVPESIKFSTSTALSTSISLKKLANLFYQANNAKKNTIKAKRTEISSWCCYSKRFEDKVMELRSGDKNLRDKTARGQIYNEIKPFLTGVSDGYLRVMTCKARKINKLFGYEYDPVSLEKNNGIGWRMIHRVTCSADSISRLTNPQIKYIVDQVKSKTVNNVNDQSHVTENFPPTVPQESFANVDESDIDFGLDDEILDDDESDIDFGLDDEILDDKSGDNVFDDIDFDDEILDGIPTLPVDLNHPINARTEGVSVQA</sequence>
<keyword evidence="1" id="KW-0175">Coiled coil</keyword>
<dbReference type="VEuPathDB" id="FungiDB:FUN_021249"/>
<dbReference type="VEuPathDB" id="FungiDB:RhiirFUN_025241"/>
<protein>
    <submittedName>
        <fullName evidence="3">Uncharacterized protein</fullName>
    </submittedName>
</protein>
<dbReference type="EMBL" id="LLXI01002325">
    <property type="protein sequence ID" value="PKY56849.1"/>
    <property type="molecule type" value="Genomic_DNA"/>
</dbReference>
<feature type="compositionally biased region" description="Polar residues" evidence="2">
    <location>
        <begin position="135"/>
        <end position="146"/>
    </location>
</feature>
<accession>A0A2I1HDB1</accession>
<gene>
    <name evidence="3" type="ORF">RhiirA4_477440</name>
</gene>
<reference evidence="3 4" key="1">
    <citation type="submission" date="2015-10" db="EMBL/GenBank/DDBJ databases">
        <title>Genome analyses suggest a sexual origin of heterokaryosis in a supposedly ancient asexual fungus.</title>
        <authorList>
            <person name="Ropars J."/>
            <person name="Sedzielewska K."/>
            <person name="Noel J."/>
            <person name="Charron P."/>
            <person name="Farinelli L."/>
            <person name="Marton T."/>
            <person name="Kruger M."/>
            <person name="Pelin A."/>
            <person name="Brachmann A."/>
            <person name="Corradi N."/>
        </authorList>
    </citation>
    <scope>NUCLEOTIDE SEQUENCE [LARGE SCALE GENOMIC DNA]</scope>
    <source>
        <strain evidence="3 4">A4</strain>
    </source>
</reference>
<evidence type="ECO:0000313" key="3">
    <source>
        <dbReference type="EMBL" id="PKY56849.1"/>
    </source>
</evidence>
<evidence type="ECO:0000256" key="1">
    <source>
        <dbReference type="SAM" id="Coils"/>
    </source>
</evidence>
<evidence type="ECO:0000256" key="2">
    <source>
        <dbReference type="SAM" id="MobiDB-lite"/>
    </source>
</evidence>
<comment type="caution">
    <text evidence="3">The sequence shown here is derived from an EMBL/GenBank/DDBJ whole genome shotgun (WGS) entry which is preliminary data.</text>
</comment>
<feature type="region of interest" description="Disordered" evidence="2">
    <location>
        <begin position="126"/>
        <end position="146"/>
    </location>
</feature>
<dbReference type="AlphaFoldDB" id="A0A2I1HDB1"/>
<proteinExistence type="predicted"/>